<comment type="caution">
    <text evidence="2">The sequence shown here is derived from an EMBL/GenBank/DDBJ whole genome shotgun (WGS) entry which is preliminary data.</text>
</comment>
<dbReference type="InterPro" id="IPR001932">
    <property type="entry name" value="PPM-type_phosphatase-like_dom"/>
</dbReference>
<evidence type="ECO:0000259" key="1">
    <source>
        <dbReference type="PROSITE" id="PS51746"/>
    </source>
</evidence>
<dbReference type="Pfam" id="PF00481">
    <property type="entry name" value="PP2C"/>
    <property type="match status" value="1"/>
</dbReference>
<reference evidence="2 3" key="1">
    <citation type="submission" date="2019-07" db="EMBL/GenBank/DDBJ databases">
        <title>Genomics analysis of Aphanomyces spp. identifies a new class of oomycete effector associated with host adaptation.</title>
        <authorList>
            <person name="Gaulin E."/>
        </authorList>
    </citation>
    <scope>NUCLEOTIDE SEQUENCE [LARGE SCALE GENOMIC DNA]</scope>
    <source>
        <strain evidence="2 3">ATCC 201684</strain>
    </source>
</reference>
<name>A0A6G0XPA6_9STRA</name>
<feature type="domain" description="PPM-type phosphatase" evidence="1">
    <location>
        <begin position="1"/>
        <end position="200"/>
    </location>
</feature>
<keyword evidence="3" id="KW-1185">Reference proteome</keyword>
<sequence length="310" mass="33367">MTSSGAAAVVAIVTTEEDNSVTLHIANAGDCRGVLCRAGAAIDLTVDHKANNPAEKDRIEAAGGFVHNGRLDGILAISRAFGNYAHKSGGHLIAVTELHLDEFLLLHGDGALNSSLYSEQFQAEGCQIPVLSGLFSWMKKVYQLKKSVHAEFSKFLARVDAGRLKVYANKAALDGKLELLDTKKSIGELLNNTNELYVVVPSPTAATVSDGLEHAPKKQRISGLTDQFKAFVNAQMADTCIISADGKLLPHPNKALEMIFVLKCYDDIYALLVDKIVNGVKAFGISGTPGIGKSVFFLYMLYHLVHDQSP</sequence>
<accession>A0A6G0XPA6</accession>
<dbReference type="PANTHER" id="PTHR13832">
    <property type="entry name" value="PROTEIN PHOSPHATASE 2C"/>
    <property type="match status" value="1"/>
</dbReference>
<protein>
    <recommendedName>
        <fullName evidence="1">PPM-type phosphatase domain-containing protein</fullName>
    </recommendedName>
</protein>
<dbReference type="EMBL" id="VJMJ01000030">
    <property type="protein sequence ID" value="KAF0742078.1"/>
    <property type="molecule type" value="Genomic_DNA"/>
</dbReference>
<gene>
    <name evidence="2" type="ORF">Ae201684_002753</name>
</gene>
<dbReference type="CDD" id="cd00143">
    <property type="entry name" value="PP2Cc"/>
    <property type="match status" value="1"/>
</dbReference>
<dbReference type="InterPro" id="IPR036457">
    <property type="entry name" value="PPM-type-like_dom_sf"/>
</dbReference>
<dbReference type="Proteomes" id="UP000481153">
    <property type="component" value="Unassembled WGS sequence"/>
</dbReference>
<evidence type="ECO:0000313" key="2">
    <source>
        <dbReference type="EMBL" id="KAF0742078.1"/>
    </source>
</evidence>
<dbReference type="AlphaFoldDB" id="A0A6G0XPA6"/>
<dbReference type="SUPFAM" id="SSF81606">
    <property type="entry name" value="PP2C-like"/>
    <property type="match status" value="1"/>
</dbReference>
<dbReference type="Gene3D" id="3.60.40.10">
    <property type="entry name" value="PPM-type phosphatase domain"/>
    <property type="match status" value="1"/>
</dbReference>
<dbReference type="GO" id="GO:0004722">
    <property type="term" value="F:protein serine/threonine phosphatase activity"/>
    <property type="evidence" value="ECO:0007669"/>
    <property type="project" value="InterPro"/>
</dbReference>
<organism evidence="2 3">
    <name type="scientific">Aphanomyces euteiches</name>
    <dbReference type="NCBI Taxonomy" id="100861"/>
    <lineage>
        <taxon>Eukaryota</taxon>
        <taxon>Sar</taxon>
        <taxon>Stramenopiles</taxon>
        <taxon>Oomycota</taxon>
        <taxon>Saprolegniomycetes</taxon>
        <taxon>Saprolegniales</taxon>
        <taxon>Verrucalvaceae</taxon>
        <taxon>Aphanomyces</taxon>
    </lineage>
</organism>
<proteinExistence type="predicted"/>
<dbReference type="PROSITE" id="PS51746">
    <property type="entry name" value="PPM_2"/>
    <property type="match status" value="1"/>
</dbReference>
<dbReference type="VEuPathDB" id="FungiDB:AeMF1_014675"/>
<dbReference type="PANTHER" id="PTHR13832:SF827">
    <property type="entry name" value="PROTEIN PHOSPHATASE 1L"/>
    <property type="match status" value="1"/>
</dbReference>
<evidence type="ECO:0000313" key="3">
    <source>
        <dbReference type="Proteomes" id="UP000481153"/>
    </source>
</evidence>
<dbReference type="InterPro" id="IPR015655">
    <property type="entry name" value="PP2C"/>
</dbReference>